<keyword evidence="12" id="KW-0539">Nucleus</keyword>
<keyword evidence="8" id="KW-0965">Cell junction</keyword>
<gene>
    <name evidence="14" type="ORF">HK097_008443</name>
</gene>
<evidence type="ECO:0000256" key="6">
    <source>
        <dbReference type="ARBA" id="ARBA00022475"/>
    </source>
</evidence>
<comment type="caution">
    <text evidence="14">The sequence shown here is derived from an EMBL/GenBank/DDBJ whole genome shotgun (WGS) entry which is preliminary data.</text>
</comment>
<keyword evidence="9" id="KW-1133">Transmembrane helix</keyword>
<keyword evidence="7" id="KW-0812">Transmembrane</keyword>
<evidence type="ECO:0000259" key="13">
    <source>
        <dbReference type="Pfam" id="PF12632"/>
    </source>
</evidence>
<comment type="subcellular location">
    <subcellularLocation>
        <location evidence="2">Cell junction</location>
        <location evidence="2">Adherens junction</location>
    </subcellularLocation>
    <subcellularLocation>
        <location evidence="3">Cell membrane</location>
        <topology evidence="3">Multi-pass membrane protein</topology>
    </subcellularLocation>
    <subcellularLocation>
        <location evidence="1">Nucleus</location>
    </subcellularLocation>
</comment>
<accession>A0AAD5SLK1</accession>
<evidence type="ECO:0000256" key="11">
    <source>
        <dbReference type="ARBA" id="ARBA00023136"/>
    </source>
</evidence>
<proteinExistence type="inferred from homology"/>
<evidence type="ECO:0000313" key="15">
    <source>
        <dbReference type="Proteomes" id="UP001212841"/>
    </source>
</evidence>
<evidence type="ECO:0000256" key="5">
    <source>
        <dbReference type="ARBA" id="ARBA00018125"/>
    </source>
</evidence>
<keyword evidence="6" id="KW-1003">Cell membrane</keyword>
<reference evidence="14" key="1">
    <citation type="submission" date="2020-05" db="EMBL/GenBank/DDBJ databases">
        <title>Phylogenomic resolution of chytrid fungi.</title>
        <authorList>
            <person name="Stajich J.E."/>
            <person name="Amses K."/>
            <person name="Simmons R."/>
            <person name="Seto K."/>
            <person name="Myers J."/>
            <person name="Bonds A."/>
            <person name="Quandt C.A."/>
            <person name="Barry K."/>
            <person name="Liu P."/>
            <person name="Grigoriev I."/>
            <person name="Longcore J.E."/>
            <person name="James T.Y."/>
        </authorList>
    </citation>
    <scope>NUCLEOTIDE SEQUENCE</scope>
    <source>
        <strain evidence="14">JEL0318</strain>
    </source>
</reference>
<organism evidence="14 15">
    <name type="scientific">Rhizophlyctis rosea</name>
    <dbReference type="NCBI Taxonomy" id="64517"/>
    <lineage>
        <taxon>Eukaryota</taxon>
        <taxon>Fungi</taxon>
        <taxon>Fungi incertae sedis</taxon>
        <taxon>Chytridiomycota</taxon>
        <taxon>Chytridiomycota incertae sedis</taxon>
        <taxon>Chytridiomycetes</taxon>
        <taxon>Rhizophlyctidales</taxon>
        <taxon>Rhizophlyctidaceae</taxon>
        <taxon>Rhizophlyctis</taxon>
    </lineage>
</organism>
<evidence type="ECO:0000256" key="10">
    <source>
        <dbReference type="ARBA" id="ARBA00023054"/>
    </source>
</evidence>
<evidence type="ECO:0000313" key="14">
    <source>
        <dbReference type="EMBL" id="KAJ3057349.1"/>
    </source>
</evidence>
<dbReference type="GO" id="GO:0005886">
    <property type="term" value="C:plasma membrane"/>
    <property type="evidence" value="ECO:0007669"/>
    <property type="project" value="UniProtKB-SubCell"/>
</dbReference>
<protein>
    <recommendedName>
        <fullName evidence="5">Vezatin</fullName>
    </recommendedName>
</protein>
<evidence type="ECO:0000256" key="2">
    <source>
        <dbReference type="ARBA" id="ARBA00004536"/>
    </source>
</evidence>
<evidence type="ECO:0000256" key="3">
    <source>
        <dbReference type="ARBA" id="ARBA00004651"/>
    </source>
</evidence>
<evidence type="ECO:0000256" key="9">
    <source>
        <dbReference type="ARBA" id="ARBA00022989"/>
    </source>
</evidence>
<dbReference type="AlphaFoldDB" id="A0AAD5SLK1"/>
<evidence type="ECO:0000256" key="1">
    <source>
        <dbReference type="ARBA" id="ARBA00004123"/>
    </source>
</evidence>
<evidence type="ECO:0000256" key="8">
    <source>
        <dbReference type="ARBA" id="ARBA00022949"/>
    </source>
</evidence>
<evidence type="ECO:0000256" key="12">
    <source>
        <dbReference type="ARBA" id="ARBA00023242"/>
    </source>
</evidence>
<name>A0AAD5SLK1_9FUNG</name>
<sequence>MRRIRIQQAALHSLKELVTRTAAVDSTMSRAIRTIQEIELVSRGYRLSAHLPPITRIERSSQERKCIALRLCLHSATTDLRASVISATLAIAKSSPNEGIFPLDLNSAPRDDDLTSLASLKEEINLLRSCRIHSIEEIMQVLKSVDGNTVQLGIMKVISKAFHAVAADCRRCEQQLDAMMQSELRINPEDTEHVQDASKIPTSHSLIMQQIMAMDHSLQAVKLKLVMSAQHVGAGDDLHHLLDTSSAFQSIRTDLQSLLLDWETCHQKIVKAISPSPPEEAPPPKLPIHEQESLQPEQTFIADQDSEYIVVAPEGPDDVYEDSTPKETKRVASKLSREERIKVQKANREAELVVRAERAAKEQMVHELKNVLVRRKPDVEVEAPKEKPEDGQQLDEAVLIQEQ</sequence>
<dbReference type="GO" id="GO:0017022">
    <property type="term" value="F:myosin binding"/>
    <property type="evidence" value="ECO:0007669"/>
    <property type="project" value="InterPro"/>
</dbReference>
<dbReference type="InterPro" id="IPR026858">
    <property type="entry name" value="Vezatin"/>
</dbReference>
<dbReference type="Proteomes" id="UP001212841">
    <property type="component" value="Unassembled WGS sequence"/>
</dbReference>
<keyword evidence="11" id="KW-0472">Membrane</keyword>
<comment type="similarity">
    <text evidence="4">Belongs to the vezatin family.</text>
</comment>
<dbReference type="Pfam" id="PF12632">
    <property type="entry name" value="Vezatin"/>
    <property type="match status" value="1"/>
</dbReference>
<evidence type="ECO:0000256" key="4">
    <source>
        <dbReference type="ARBA" id="ARBA00007245"/>
    </source>
</evidence>
<evidence type="ECO:0000256" key="7">
    <source>
        <dbReference type="ARBA" id="ARBA00022692"/>
    </source>
</evidence>
<dbReference type="EMBL" id="JADGJD010000005">
    <property type="protein sequence ID" value="KAJ3057349.1"/>
    <property type="molecule type" value="Genomic_DNA"/>
</dbReference>
<dbReference type="PANTHER" id="PTHR15989:SF5">
    <property type="entry name" value="VEZATIN"/>
    <property type="match status" value="1"/>
</dbReference>
<keyword evidence="15" id="KW-1185">Reference proteome</keyword>
<dbReference type="InterPro" id="IPR026859">
    <property type="entry name" value="Myosin-bd"/>
</dbReference>
<feature type="domain" description="Myosin-binding" evidence="13">
    <location>
        <begin position="6"/>
        <end position="94"/>
    </location>
</feature>
<keyword evidence="10" id="KW-0175">Coiled coil</keyword>
<dbReference type="GO" id="GO:0005634">
    <property type="term" value="C:nucleus"/>
    <property type="evidence" value="ECO:0007669"/>
    <property type="project" value="UniProtKB-SubCell"/>
</dbReference>
<dbReference type="GO" id="GO:0098609">
    <property type="term" value="P:cell-cell adhesion"/>
    <property type="evidence" value="ECO:0007669"/>
    <property type="project" value="InterPro"/>
</dbReference>
<dbReference type="PANTHER" id="PTHR15989">
    <property type="entry name" value="VEZATIN"/>
    <property type="match status" value="1"/>
</dbReference>